<dbReference type="STRING" id="268505.A0A2A9PHN2"/>
<feature type="region of interest" description="Disordered" evidence="1">
    <location>
        <begin position="413"/>
        <end position="438"/>
    </location>
</feature>
<accession>A0A2A9PHN2</accession>
<gene>
    <name evidence="2" type="ORF">XA68_10811</name>
</gene>
<evidence type="ECO:0000313" key="3">
    <source>
        <dbReference type="Proteomes" id="UP000037136"/>
    </source>
</evidence>
<reference evidence="2 3" key="2">
    <citation type="journal article" date="2017" name="Sci. Rep.">
        <title>Ant-infecting Ophiocordyceps genomes reveal a high diversity of potential behavioral manipulation genes and a possible major role for enterotoxins.</title>
        <authorList>
            <person name="de Bekker C."/>
            <person name="Ohm R.A."/>
            <person name="Evans H.C."/>
            <person name="Brachmann A."/>
            <person name="Hughes D.P."/>
        </authorList>
    </citation>
    <scope>NUCLEOTIDE SEQUENCE [LARGE SCALE GENOMIC DNA]</scope>
    <source>
        <strain evidence="2 3">SC16a</strain>
    </source>
</reference>
<name>A0A2A9PHN2_OPHUN</name>
<dbReference type="AlphaFoldDB" id="A0A2A9PHN2"/>
<feature type="compositionally biased region" description="Polar residues" evidence="1">
    <location>
        <begin position="618"/>
        <end position="629"/>
    </location>
</feature>
<feature type="region of interest" description="Disordered" evidence="1">
    <location>
        <begin position="618"/>
        <end position="675"/>
    </location>
</feature>
<reference evidence="2 3" key="1">
    <citation type="journal article" date="2015" name="BMC Genomics">
        <title>Gene expression during zombie ant biting behavior reflects the complexity underlying fungal parasitic behavioral manipulation.</title>
        <authorList>
            <person name="de Bekker C."/>
            <person name="Ohm R.A."/>
            <person name="Loreto R.G."/>
            <person name="Sebastian A."/>
            <person name="Albert I."/>
            <person name="Merrow M."/>
            <person name="Brachmann A."/>
            <person name="Hughes D.P."/>
        </authorList>
    </citation>
    <scope>NUCLEOTIDE SEQUENCE [LARGE SCALE GENOMIC DNA]</scope>
    <source>
        <strain evidence="2 3">SC16a</strain>
    </source>
</reference>
<feature type="compositionally biased region" description="Polar residues" evidence="1">
    <location>
        <begin position="462"/>
        <end position="485"/>
    </location>
</feature>
<feature type="region of interest" description="Disordered" evidence="1">
    <location>
        <begin position="388"/>
        <end position="407"/>
    </location>
</feature>
<proteinExistence type="predicted"/>
<dbReference type="OrthoDB" id="1703270at2759"/>
<feature type="compositionally biased region" description="Low complexity" evidence="1">
    <location>
        <begin position="652"/>
        <end position="661"/>
    </location>
</feature>
<feature type="region of interest" description="Disordered" evidence="1">
    <location>
        <begin position="451"/>
        <end position="510"/>
    </location>
</feature>
<dbReference type="EMBL" id="LAZP02000123">
    <property type="protein sequence ID" value="PFH60531.1"/>
    <property type="molecule type" value="Genomic_DNA"/>
</dbReference>
<feature type="compositionally biased region" description="Polar residues" evidence="1">
    <location>
        <begin position="392"/>
        <end position="406"/>
    </location>
</feature>
<sequence length="737" mass="81476">MNPLAIEFTPSISPVKAASRHPPRAPRGLAREIRHADLSAACLPVRSDVCVASAGPWVHPDLTQSRSLAVPDDEDGRFHAVAPRRVQAHTSSAAHYEPQPPRLYHPITGAPASRPSNIEHFETESLRDDTNLFQAGFLLHSVPWANDYAAKDAAHRRQAVLQPTTASPQHHFDTRQPEWFPPGSHLQDTNSRLQAAIPTNRRVFATPNRIFSRPANREALVASGAQQPTRPQPWTQPLVSQCDENDVGFQYTYPQYPYEPDLVLPRYRPPIAGDESLWTEQGAREQSSRQALLLGRVGGLESRRVVEPQTVSFPCDFHNETSPGIQFESSSSRYYSPAAAPIHPQQPSTSPETSVPSLVLPRQILRTSENQLSAILGGASAVRHLRPGTRGYETNLSPVPESTSQRRVFLREPFAPDFSGRRQSPETSGDYGPRVQQSRVRVADAPACQYHTAPPVKLPKSPISTSPTSECGSSQVADTVTSIESMPSREAPMAQGPPGGEATDSASWTRSRRWMSNEMKERVGFLKTMTNLRHIKAEKSPFVPQSLTELAAFKAEVAEANRRRLERAVGRRQAELQLKQGQGGAKSTEVRVGKLFRGKQFHDGKSAVFASDNCFNELTGPSETHNDWPSLTELKGEGNRRGESHHRRLPRPRQSLQLQSPDDMGHWQDKPLSSNSSNPAFIMAVSPPDVLPQPLAEYGPCHDRWAAEPELSFHDLPGHLQATICHVFGALYHVDNA</sequence>
<dbReference type="Proteomes" id="UP000037136">
    <property type="component" value="Unassembled WGS sequence"/>
</dbReference>
<protein>
    <submittedName>
        <fullName evidence="2">Uncharacterized protein</fullName>
    </submittedName>
</protein>
<organism evidence="2 3">
    <name type="scientific">Ophiocordyceps unilateralis</name>
    <name type="common">Zombie-ant fungus</name>
    <name type="synonym">Torrubia unilateralis</name>
    <dbReference type="NCBI Taxonomy" id="268505"/>
    <lineage>
        <taxon>Eukaryota</taxon>
        <taxon>Fungi</taxon>
        <taxon>Dikarya</taxon>
        <taxon>Ascomycota</taxon>
        <taxon>Pezizomycotina</taxon>
        <taxon>Sordariomycetes</taxon>
        <taxon>Hypocreomycetidae</taxon>
        <taxon>Hypocreales</taxon>
        <taxon>Ophiocordycipitaceae</taxon>
        <taxon>Ophiocordyceps</taxon>
    </lineage>
</organism>
<keyword evidence="3" id="KW-1185">Reference proteome</keyword>
<evidence type="ECO:0000256" key="1">
    <source>
        <dbReference type="SAM" id="MobiDB-lite"/>
    </source>
</evidence>
<comment type="caution">
    <text evidence="2">The sequence shown here is derived from an EMBL/GenBank/DDBJ whole genome shotgun (WGS) entry which is preliminary data.</text>
</comment>
<evidence type="ECO:0000313" key="2">
    <source>
        <dbReference type="EMBL" id="PFH60531.1"/>
    </source>
</evidence>